<reference evidence="8" key="1">
    <citation type="submission" date="2021-02" db="EMBL/GenBank/DDBJ databases">
        <authorList>
            <person name="Nowell W R."/>
        </authorList>
    </citation>
    <scope>NUCLEOTIDE SEQUENCE</scope>
</reference>
<evidence type="ECO:0000313" key="8">
    <source>
        <dbReference type="EMBL" id="CAF3960245.1"/>
    </source>
</evidence>
<dbReference type="GO" id="GO:0005794">
    <property type="term" value="C:Golgi apparatus"/>
    <property type="evidence" value="ECO:0007669"/>
    <property type="project" value="TreeGrafter"/>
</dbReference>
<comment type="similarity">
    <text evidence="2">Belongs to the SYG1 (TC 2.A.94) family.</text>
</comment>
<evidence type="ECO:0000259" key="6">
    <source>
        <dbReference type="PROSITE" id="PS51380"/>
    </source>
</evidence>
<name>A0A819LD49_9BILA</name>
<comment type="subcellular location">
    <subcellularLocation>
        <location evidence="1">Membrane</location>
        <topology evidence="1">Multi-pass membrane protein</topology>
    </subcellularLocation>
</comment>
<organism evidence="8 9">
    <name type="scientific">Rotaria sordida</name>
    <dbReference type="NCBI Taxonomy" id="392033"/>
    <lineage>
        <taxon>Eukaryota</taxon>
        <taxon>Metazoa</taxon>
        <taxon>Spiralia</taxon>
        <taxon>Gnathifera</taxon>
        <taxon>Rotifera</taxon>
        <taxon>Eurotatoria</taxon>
        <taxon>Bdelloidea</taxon>
        <taxon>Philodinida</taxon>
        <taxon>Philodinidae</taxon>
        <taxon>Rotaria</taxon>
    </lineage>
</organism>
<dbReference type="EMBL" id="CAJOBD010003658">
    <property type="protein sequence ID" value="CAF3960245.1"/>
    <property type="molecule type" value="Genomic_DNA"/>
</dbReference>
<proteinExistence type="inferred from homology"/>
<dbReference type="Proteomes" id="UP000663836">
    <property type="component" value="Unassembled WGS sequence"/>
</dbReference>
<evidence type="ECO:0008006" key="10">
    <source>
        <dbReference type="Google" id="ProtNLM"/>
    </source>
</evidence>
<keyword evidence="5" id="KW-0472">Membrane</keyword>
<dbReference type="GO" id="GO:0000822">
    <property type="term" value="F:inositol hexakisphosphate binding"/>
    <property type="evidence" value="ECO:0007669"/>
    <property type="project" value="TreeGrafter"/>
</dbReference>
<sequence>MKFGAYLSSNLTPEWNSQYIQYEYLKELLDKAVDEAPILLNGDDNSAREQYFLQADETLFEERKAMYQLISIPLPSSLRFTQCVRRYYDTKLKLPHLVNAGKYTASFFVAITNSLRRASSTLNPYYSDNPTRNPFVYIWVTTALINSTYKAIWDIKMDWGLFHKNTGKNKFLRDHLIYPSKKYYYYGMIQDVVLRYLWTINIFVQFHSASAEYSDVIGFAFGLVELIRHFSWNFFRLDNEHLNNCGKFRAVRDISIKPITNGIDFALINSKLSEEPGIRNRHRSTRCATITEEINMATIDDAAMDDLEDNTADIKIGNWYKGT</sequence>
<evidence type="ECO:0000256" key="3">
    <source>
        <dbReference type="ARBA" id="ARBA00022692"/>
    </source>
</evidence>
<evidence type="ECO:0000256" key="2">
    <source>
        <dbReference type="ARBA" id="ARBA00009665"/>
    </source>
</evidence>
<gene>
    <name evidence="8" type="ORF">JBS370_LOCUS24047</name>
</gene>
<dbReference type="PANTHER" id="PTHR10783">
    <property type="entry name" value="XENOTROPIC AND POLYTROPIC RETROVIRUS RECEPTOR 1-RELATED"/>
    <property type="match status" value="1"/>
</dbReference>
<dbReference type="PANTHER" id="PTHR10783:SF103">
    <property type="entry name" value="SOLUTE CARRIER FAMILY 53 MEMBER 1"/>
    <property type="match status" value="1"/>
</dbReference>
<keyword evidence="4" id="KW-1133">Transmembrane helix</keyword>
<feature type="domain" description="SPX" evidence="7">
    <location>
        <begin position="1"/>
        <end position="323"/>
    </location>
</feature>
<dbReference type="PROSITE" id="PS51380">
    <property type="entry name" value="EXS"/>
    <property type="match status" value="1"/>
</dbReference>
<dbReference type="GO" id="GO:0016036">
    <property type="term" value="P:cellular response to phosphate starvation"/>
    <property type="evidence" value="ECO:0007669"/>
    <property type="project" value="TreeGrafter"/>
</dbReference>
<evidence type="ECO:0000256" key="1">
    <source>
        <dbReference type="ARBA" id="ARBA00004141"/>
    </source>
</evidence>
<keyword evidence="3" id="KW-0812">Transmembrane</keyword>
<dbReference type="AlphaFoldDB" id="A0A819LD49"/>
<dbReference type="GO" id="GO:0005886">
    <property type="term" value="C:plasma membrane"/>
    <property type="evidence" value="ECO:0007669"/>
    <property type="project" value="TreeGrafter"/>
</dbReference>
<dbReference type="InterPro" id="IPR004342">
    <property type="entry name" value="EXS_C"/>
</dbReference>
<dbReference type="PROSITE" id="PS51382">
    <property type="entry name" value="SPX"/>
    <property type="match status" value="1"/>
</dbReference>
<accession>A0A819LD49</accession>
<dbReference type="Pfam" id="PF03124">
    <property type="entry name" value="EXS"/>
    <property type="match status" value="1"/>
</dbReference>
<dbReference type="Pfam" id="PF03105">
    <property type="entry name" value="SPX"/>
    <property type="match status" value="1"/>
</dbReference>
<evidence type="ECO:0000256" key="5">
    <source>
        <dbReference type="ARBA" id="ARBA00023136"/>
    </source>
</evidence>
<evidence type="ECO:0000256" key="4">
    <source>
        <dbReference type="ARBA" id="ARBA00022989"/>
    </source>
</evidence>
<comment type="caution">
    <text evidence="8">The sequence shown here is derived from an EMBL/GenBank/DDBJ whole genome shotgun (WGS) entry which is preliminary data.</text>
</comment>
<dbReference type="InterPro" id="IPR004331">
    <property type="entry name" value="SPX_dom"/>
</dbReference>
<protein>
    <recommendedName>
        <fullName evidence="10">EXS domain-containing protein</fullName>
    </recommendedName>
</protein>
<dbReference type="GO" id="GO:0006817">
    <property type="term" value="P:phosphate ion transport"/>
    <property type="evidence" value="ECO:0007669"/>
    <property type="project" value="TreeGrafter"/>
</dbReference>
<evidence type="ECO:0000259" key="7">
    <source>
        <dbReference type="PROSITE" id="PS51382"/>
    </source>
</evidence>
<feature type="domain" description="EXS" evidence="6">
    <location>
        <begin position="59"/>
        <end position="269"/>
    </location>
</feature>
<evidence type="ECO:0000313" key="9">
    <source>
        <dbReference type="Proteomes" id="UP000663836"/>
    </source>
</evidence>